<reference evidence="1" key="1">
    <citation type="journal article" date="2014" name="Front. Microbiol.">
        <title>High frequency of phylogenetically diverse reductive dehalogenase-homologous genes in deep subseafloor sedimentary metagenomes.</title>
        <authorList>
            <person name="Kawai M."/>
            <person name="Futagami T."/>
            <person name="Toyoda A."/>
            <person name="Takaki Y."/>
            <person name="Nishi S."/>
            <person name="Hori S."/>
            <person name="Arai W."/>
            <person name="Tsubouchi T."/>
            <person name="Morono Y."/>
            <person name="Uchiyama I."/>
            <person name="Ito T."/>
            <person name="Fujiyama A."/>
            <person name="Inagaki F."/>
            <person name="Takami H."/>
        </authorList>
    </citation>
    <scope>NUCLEOTIDE SEQUENCE</scope>
    <source>
        <strain evidence="1">Expedition CK06-06</strain>
    </source>
</reference>
<protein>
    <submittedName>
        <fullName evidence="1">Uncharacterized protein</fullName>
    </submittedName>
</protein>
<organism evidence="1">
    <name type="scientific">marine sediment metagenome</name>
    <dbReference type="NCBI Taxonomy" id="412755"/>
    <lineage>
        <taxon>unclassified sequences</taxon>
        <taxon>metagenomes</taxon>
        <taxon>ecological metagenomes</taxon>
    </lineage>
</organism>
<gene>
    <name evidence="1" type="ORF">S01H4_62217</name>
</gene>
<feature type="non-terminal residue" evidence="1">
    <location>
        <position position="1"/>
    </location>
</feature>
<proteinExistence type="predicted"/>
<comment type="caution">
    <text evidence="1">The sequence shown here is derived from an EMBL/GenBank/DDBJ whole genome shotgun (WGS) entry which is preliminary data.</text>
</comment>
<name>X1EA64_9ZZZZ</name>
<evidence type="ECO:0000313" key="1">
    <source>
        <dbReference type="EMBL" id="GAH05553.1"/>
    </source>
</evidence>
<accession>X1EA64</accession>
<dbReference type="AlphaFoldDB" id="X1EA64"/>
<sequence>SGSTSAIYNESDTDHQYDRKVYHCVYVFS</sequence>
<dbReference type="EMBL" id="BART01037077">
    <property type="protein sequence ID" value="GAH05553.1"/>
    <property type="molecule type" value="Genomic_DNA"/>
</dbReference>